<evidence type="ECO:0000313" key="3">
    <source>
        <dbReference type="EMBL" id="CAD9409230.1"/>
    </source>
</evidence>
<feature type="compositionally biased region" description="Basic residues" evidence="1">
    <location>
        <begin position="467"/>
        <end position="481"/>
    </location>
</feature>
<feature type="region of interest" description="Disordered" evidence="1">
    <location>
        <begin position="1364"/>
        <end position="1401"/>
    </location>
</feature>
<feature type="compositionally biased region" description="Low complexity" evidence="1">
    <location>
        <begin position="493"/>
        <end position="505"/>
    </location>
</feature>
<gene>
    <name evidence="2" type="ORF">DSPE1174_LOCUS10644</name>
    <name evidence="3" type="ORF">DSPE1174_LOCUS10645</name>
</gene>
<organism evidence="2">
    <name type="scientific">Octactis speculum</name>
    <dbReference type="NCBI Taxonomy" id="3111310"/>
    <lineage>
        <taxon>Eukaryota</taxon>
        <taxon>Sar</taxon>
        <taxon>Stramenopiles</taxon>
        <taxon>Ochrophyta</taxon>
        <taxon>Dictyochophyceae</taxon>
        <taxon>Dictyochales</taxon>
        <taxon>Dictyochaceae</taxon>
        <taxon>Octactis</taxon>
    </lineage>
</organism>
<dbReference type="EMBL" id="HBGS01020628">
    <property type="protein sequence ID" value="CAD9409225.1"/>
    <property type="molecule type" value="Transcribed_RNA"/>
</dbReference>
<proteinExistence type="predicted"/>
<feature type="compositionally biased region" description="Acidic residues" evidence="1">
    <location>
        <begin position="1375"/>
        <end position="1401"/>
    </location>
</feature>
<sequence length="1925" mass="215174">MSNPKQALRKSEDDTFLCPICGDEKCNNRATRRALRPEHMRVLLAGDRHIQSQIGPLLASDSTVRICRTCKDHADRALVAAVAKYNTPSFQTTAGTFNGKTPVAFHEVFRVRRYLTSMELFRAVASGGQDLDITLLGKQPRFLVGSVVEVSRRKQAGVNKEGGAATVALVRGDPVSGYVYDINYILTSSCEGSLPESFLSDPNDLTEKKRRCSLEAGGSSIEDINRRRLESENARLQAAVDVQTRRASDAVKKLTEVSKRLRDSTYGLQLKEREITAARLESELSEVSLRASFEGAMRSELDRARSGAAAEMKRVILKHQTSHRKVRQQALETEKRLQKELGVKQTELWQQTATIDQWLHETAQQAADGCSTLHLEEKSKMKSEAESRNKTMKLEIKARADQIGQLQAGLLRAEGHAVRQWQYMEKLEKDRKLMEEEAAACKVQNQVLQDSLLLLQKRAAQQQKFRATMRKSKKNKARTQRRKEDKIRRDSEAACAAANSSSPASLIEMKKSSRAQSHLTERGALATLHMVTAGGIPNTRAAATIRSFDNFLSTNGSSASRLRTVPASTLARLRQRGLLCAFIRDTKEMNVLLSTRVCGLQVSCDLSTFGRRELMAGNFGVGGSLVLRSAPRGIDGMYRVKTFQNKYPNPLINLEGKTAEICAWAVTQMFKLRELVPSDTSVANMPGRVPSSLSLFNGDQGGENFGGWQQARKDGEGGMFKLLFCICDASGNVIERKASTLTCNVHDGHNYDGSTPFSKPFIATATSASRYLRHGQNHRSFNPLALYIAGDDIPCPVKEEGVEMANDHRLPYSKERVKEVRTIPPVTGDTRISSALTMCKKLKSISPAIVPAVVIVKGKRKNYRSCLEMIQRGGDNMRKTKKFVESMTSTSFQLNLRLTCIKKEVVMDGIFQGSERNSHVSGPMMHGPGGGLAMTRLKLKRSVIRFRFLRVPLLARCRQRLTTLLHEDTRRGMRFIIRFLVGHSSDVMTVALPRASVWGSALLMEGLPPRCRTRVAGHIVSWTANSISEFDARFGRFIQGRVLPLVMALSREYALTSSDASNLLPADLALAVMEMNEGTCFEHKDQLKIADLTVRPVHLLEPRQFDDLPTFPTSMQPKATVELMGLWDGYTETQRRAHPHHFRKLLNPGPLRGALQEFSEGELNPRTGKPLPLRNWPDLHEHIYGFCGPLYKATAIENEWFFSILNSFVKKGNYNAGMWRYNFEIFAAAGSISKIDSMSKGDLIEARALKKRINEWRSDREGDERSLFHGNYTGALQAITFEDIKEATSGPAAVPRTLNRLYERHNGDWTKIGVLMIANLIRWQGGKFEGRATREREAELRGIWTSLKPPEAVLRAEAAKYSVKETRQIQKTTENDNDNSDEENSSDDEAEGEQSPNEDEAALVSRVFVDDEDGKVKRVTHVGFDANVGTVLAYYHAVGEEPVDPVDFDSTPAGELILADWADWEDGNPGRLSEEQGSTTLKPNSAQLALVGRTYEDLVDGGSYCIFDVSVRVLDTIDVRSFPWPTYIPRVVLEKLRVKEVVARWGTGRTWYRARMFCDVPTEAIKWGQREEKRFCVCYWDSASCFLNCPEQMISEDTSMTKSDNHEIMKGKWLMYDTGTGSLSDEAQSLVKVLTDAADTVVHAKMIRPYEGGRRGSEFVAAHVVRLGEDPPPGSERKSWDFESADDLLDARWASWVGTPPADLFAQRSYIGTSLVSDDSIDAEGKSELALVEVSSSDAVAALHETAIAIPYRIRRDLRFHESVSVSLDAGRGQSVAISRIRDLSEDTVLVFDISDKRVLFRAEDFFTDNDAIEMAWGCYLYPYTQVVETGTKRDEFPPGFDFDHELIEGTFPGMLPLVEVIGFVTVVTSSKYRETGEGDQLHQESAYVDDDESAQCWKFIPGKVRSGTENPHDRTPKRRRVGLV</sequence>
<name>A0A6U3S5T4_9STRA</name>
<accession>A0A6U3S5T4</accession>
<dbReference type="EMBL" id="HBGS01020629">
    <property type="protein sequence ID" value="CAD9409230.1"/>
    <property type="molecule type" value="Transcribed_RNA"/>
</dbReference>
<reference evidence="2" key="1">
    <citation type="submission" date="2021-01" db="EMBL/GenBank/DDBJ databases">
        <authorList>
            <person name="Corre E."/>
            <person name="Pelletier E."/>
            <person name="Niang G."/>
            <person name="Scheremetjew M."/>
            <person name="Finn R."/>
            <person name="Kale V."/>
            <person name="Holt S."/>
            <person name="Cochrane G."/>
            <person name="Meng A."/>
            <person name="Brown T."/>
            <person name="Cohen L."/>
        </authorList>
    </citation>
    <scope>NUCLEOTIDE SEQUENCE</scope>
    <source>
        <strain evidence="2">CCMP1381</strain>
    </source>
</reference>
<evidence type="ECO:0000256" key="1">
    <source>
        <dbReference type="SAM" id="MobiDB-lite"/>
    </source>
</evidence>
<feature type="compositionally biased region" description="Basic and acidic residues" evidence="1">
    <location>
        <begin position="482"/>
        <end position="492"/>
    </location>
</feature>
<evidence type="ECO:0000313" key="2">
    <source>
        <dbReference type="EMBL" id="CAD9409225.1"/>
    </source>
</evidence>
<feature type="region of interest" description="Disordered" evidence="1">
    <location>
        <begin position="465"/>
        <end position="513"/>
    </location>
</feature>
<protein>
    <submittedName>
        <fullName evidence="2">Uncharacterized protein</fullName>
    </submittedName>
</protein>